<comment type="caution">
    <text evidence="1">The sequence shown here is derived from an EMBL/GenBank/DDBJ whole genome shotgun (WGS) entry which is preliminary data.</text>
</comment>
<gene>
    <name evidence="1" type="ORF">TSOC_006755</name>
</gene>
<protein>
    <submittedName>
        <fullName evidence="1">Uncharacterized protein</fullName>
    </submittedName>
</protein>
<accession>A0A2J8A2U3</accession>
<dbReference type="AlphaFoldDB" id="A0A2J8A2U3"/>
<dbReference type="EMBL" id="PGGS01000212">
    <property type="protein sequence ID" value="PNH06842.1"/>
    <property type="molecule type" value="Genomic_DNA"/>
</dbReference>
<organism evidence="1 2">
    <name type="scientific">Tetrabaena socialis</name>
    <dbReference type="NCBI Taxonomy" id="47790"/>
    <lineage>
        <taxon>Eukaryota</taxon>
        <taxon>Viridiplantae</taxon>
        <taxon>Chlorophyta</taxon>
        <taxon>core chlorophytes</taxon>
        <taxon>Chlorophyceae</taxon>
        <taxon>CS clade</taxon>
        <taxon>Chlamydomonadales</taxon>
        <taxon>Tetrabaenaceae</taxon>
        <taxon>Tetrabaena</taxon>
    </lineage>
</organism>
<dbReference type="Proteomes" id="UP000236333">
    <property type="component" value="Unassembled WGS sequence"/>
</dbReference>
<evidence type="ECO:0000313" key="1">
    <source>
        <dbReference type="EMBL" id="PNH06842.1"/>
    </source>
</evidence>
<proteinExistence type="predicted"/>
<keyword evidence="2" id="KW-1185">Reference proteome</keyword>
<reference evidence="1 2" key="1">
    <citation type="journal article" date="2017" name="Mol. Biol. Evol.">
        <title>The 4-celled Tetrabaena socialis nuclear genome reveals the essential components for genetic control of cell number at the origin of multicellularity in the volvocine lineage.</title>
        <authorList>
            <person name="Featherston J."/>
            <person name="Arakaki Y."/>
            <person name="Hanschen E.R."/>
            <person name="Ferris P.J."/>
            <person name="Michod R.E."/>
            <person name="Olson B.J.S.C."/>
            <person name="Nozaki H."/>
            <person name="Durand P.M."/>
        </authorList>
    </citation>
    <scope>NUCLEOTIDE SEQUENCE [LARGE SCALE GENOMIC DNA]</scope>
    <source>
        <strain evidence="1 2">NIES-571</strain>
    </source>
</reference>
<evidence type="ECO:0000313" key="2">
    <source>
        <dbReference type="Proteomes" id="UP000236333"/>
    </source>
</evidence>
<sequence length="67" mass="7038">MPLRLRHGIPTAHTVLACSALGPLGLLSHFITKWLCGAVGIKPVNEAVTVKSGYGSITILPYTEGPL</sequence>
<dbReference type="OrthoDB" id="196782at2759"/>
<name>A0A2J8A2U3_9CHLO</name>
<dbReference type="PROSITE" id="PS51257">
    <property type="entry name" value="PROKAR_LIPOPROTEIN"/>
    <property type="match status" value="1"/>
</dbReference>